<feature type="domain" description="HTH merR-type" evidence="4">
    <location>
        <begin position="1"/>
        <end position="69"/>
    </location>
</feature>
<dbReference type="PANTHER" id="PTHR30204">
    <property type="entry name" value="REDOX-CYCLING DRUG-SENSING TRANSCRIPTIONAL ACTIVATOR SOXR"/>
    <property type="match status" value="1"/>
</dbReference>
<dbReference type="GO" id="GO:0003700">
    <property type="term" value="F:DNA-binding transcription factor activity"/>
    <property type="evidence" value="ECO:0007669"/>
    <property type="project" value="InterPro"/>
</dbReference>
<dbReference type="OrthoDB" id="122388at2"/>
<name>A0A0L6JHS7_9FIRM</name>
<dbReference type="InterPro" id="IPR009061">
    <property type="entry name" value="DNA-bd_dom_put_sf"/>
</dbReference>
<dbReference type="GO" id="GO:0003677">
    <property type="term" value="F:DNA binding"/>
    <property type="evidence" value="ECO:0007669"/>
    <property type="project" value="UniProtKB-KW"/>
</dbReference>
<protein>
    <submittedName>
        <fullName evidence="5">Transcriptional regulator, MerR family</fullName>
    </submittedName>
</protein>
<accession>A0A0L6JHS7</accession>
<comment type="caution">
    <text evidence="5">The sequence shown here is derived from an EMBL/GenBank/DDBJ whole genome shotgun (WGS) entry which is preliminary data.</text>
</comment>
<dbReference type="EMBL" id="LGTC01000001">
    <property type="protein sequence ID" value="KNY25255.1"/>
    <property type="molecule type" value="Genomic_DNA"/>
</dbReference>
<proteinExistence type="predicted"/>
<evidence type="ECO:0000256" key="1">
    <source>
        <dbReference type="ARBA" id="ARBA00023015"/>
    </source>
</evidence>
<organism evidence="5 6">
    <name type="scientific">Pseudobacteroides cellulosolvens ATCC 35603 = DSM 2933</name>
    <dbReference type="NCBI Taxonomy" id="398512"/>
    <lineage>
        <taxon>Bacteria</taxon>
        <taxon>Bacillati</taxon>
        <taxon>Bacillota</taxon>
        <taxon>Clostridia</taxon>
        <taxon>Eubacteriales</taxon>
        <taxon>Oscillospiraceae</taxon>
        <taxon>Pseudobacteroides</taxon>
    </lineage>
</organism>
<dbReference type="InterPro" id="IPR047057">
    <property type="entry name" value="MerR_fam"/>
</dbReference>
<reference evidence="6" key="1">
    <citation type="submission" date="2015-07" db="EMBL/GenBank/DDBJ databases">
        <title>Near-Complete Genome Sequence of the Cellulolytic Bacterium Bacteroides (Pseudobacteroides) cellulosolvens ATCC 35603.</title>
        <authorList>
            <person name="Dassa B."/>
            <person name="Utturkar S.M."/>
            <person name="Klingeman D.M."/>
            <person name="Hurt R.A."/>
            <person name="Keller M."/>
            <person name="Xu J."/>
            <person name="Reddy Y.H.K."/>
            <person name="Borovok I."/>
            <person name="Grinberg I.R."/>
            <person name="Lamed R."/>
            <person name="Zhivin O."/>
            <person name="Bayer E.A."/>
            <person name="Brown S.D."/>
        </authorList>
    </citation>
    <scope>NUCLEOTIDE SEQUENCE [LARGE SCALE GENOMIC DNA]</scope>
    <source>
        <strain evidence="6">DSM 2933</strain>
    </source>
</reference>
<evidence type="ECO:0000259" key="4">
    <source>
        <dbReference type="PROSITE" id="PS50937"/>
    </source>
</evidence>
<evidence type="ECO:0000313" key="6">
    <source>
        <dbReference type="Proteomes" id="UP000036923"/>
    </source>
</evidence>
<dbReference type="CDD" id="cd00592">
    <property type="entry name" value="HTH_MerR-like"/>
    <property type="match status" value="1"/>
</dbReference>
<dbReference type="RefSeq" id="WP_036946556.1">
    <property type="nucleotide sequence ID" value="NZ_KN050763.1"/>
</dbReference>
<keyword evidence="3" id="KW-0804">Transcription</keyword>
<dbReference type="AlphaFoldDB" id="A0A0L6JHS7"/>
<evidence type="ECO:0000313" key="5">
    <source>
        <dbReference type="EMBL" id="KNY25255.1"/>
    </source>
</evidence>
<dbReference type="PANTHER" id="PTHR30204:SF94">
    <property type="entry name" value="HEAVY METAL-DEPENDENT TRANSCRIPTIONAL REGULATOR HI_0293-RELATED"/>
    <property type="match status" value="1"/>
</dbReference>
<dbReference type="PROSITE" id="PS50937">
    <property type="entry name" value="HTH_MERR_2"/>
    <property type="match status" value="1"/>
</dbReference>
<dbReference type="eggNOG" id="COG0789">
    <property type="taxonomic scope" value="Bacteria"/>
</dbReference>
<dbReference type="InterPro" id="IPR000551">
    <property type="entry name" value="MerR-type_HTH_dom"/>
</dbReference>
<dbReference type="SUPFAM" id="SSF46955">
    <property type="entry name" value="Putative DNA-binding domain"/>
    <property type="match status" value="1"/>
</dbReference>
<dbReference type="Proteomes" id="UP000036923">
    <property type="component" value="Unassembled WGS sequence"/>
</dbReference>
<sequence length="309" mass="36041">MKINEVVKITGLTKKAIYYYEAENLITPEKMPDNNYREFSDDDVKRLVQISALRRLDISIQAIRDILDNPLKAESALKSQISAMSAKINAMTKSREILVNFVDKLKSGTINSIYEELKFINETLPSYQMELKGFMQRELERIFPGTFGKLMYIQIGEFLDEPLDSLEKINSWNELVKLLDSADEIENSKEFDNFVNQLYGERINKYEQKFKDDVDQILHDKDSFNKDAMEQVNHAYKELLDNPDKIQSIKKLYQYLAPYKDMLKQIDIYLPVLSSRFKQIVEMSKVINENDTGLDKELLDKFTDKVLGP</sequence>
<evidence type="ECO:0000256" key="3">
    <source>
        <dbReference type="ARBA" id="ARBA00023163"/>
    </source>
</evidence>
<keyword evidence="2" id="KW-0238">DNA-binding</keyword>
<keyword evidence="1" id="KW-0805">Transcription regulation</keyword>
<evidence type="ECO:0000256" key="2">
    <source>
        <dbReference type="ARBA" id="ARBA00023125"/>
    </source>
</evidence>
<dbReference type="STRING" id="398512.Bccel_0512"/>
<dbReference type="Pfam" id="PF13411">
    <property type="entry name" value="MerR_1"/>
    <property type="match status" value="1"/>
</dbReference>
<gene>
    <name evidence="5" type="ORF">Bccel_0512</name>
</gene>
<keyword evidence="6" id="KW-1185">Reference proteome</keyword>
<dbReference type="SMART" id="SM00422">
    <property type="entry name" value="HTH_MERR"/>
    <property type="match status" value="1"/>
</dbReference>
<dbReference type="Gene3D" id="1.10.1660.10">
    <property type="match status" value="1"/>
</dbReference>